<name>A0ABY2IEE1_9MICO</name>
<gene>
    <name evidence="2" type="ORF">E3O44_06260</name>
</gene>
<reference evidence="2 3" key="1">
    <citation type="submission" date="2019-03" db="EMBL/GenBank/DDBJ databases">
        <title>Genomics of glacier-inhabiting Cryobacterium strains.</title>
        <authorList>
            <person name="Liu Q."/>
            <person name="Xin Y.-H."/>
        </authorList>
    </citation>
    <scope>NUCLEOTIDE SEQUENCE [LARGE SCALE GENOMIC DNA]</scope>
    <source>
        <strain evidence="2 3">MDB2-B</strain>
    </source>
</reference>
<feature type="region of interest" description="Disordered" evidence="1">
    <location>
        <begin position="481"/>
        <end position="518"/>
    </location>
</feature>
<dbReference type="Gene3D" id="3.50.50.60">
    <property type="entry name" value="FAD/NAD(P)-binding domain"/>
    <property type="match status" value="2"/>
</dbReference>
<dbReference type="PRINTS" id="PR00411">
    <property type="entry name" value="PNDRDTASEI"/>
</dbReference>
<evidence type="ECO:0000256" key="1">
    <source>
        <dbReference type="SAM" id="MobiDB-lite"/>
    </source>
</evidence>
<dbReference type="PANTHER" id="PTHR10668">
    <property type="entry name" value="PHYTOENE DEHYDROGENASE"/>
    <property type="match status" value="1"/>
</dbReference>
<protein>
    <submittedName>
        <fullName evidence="2">NAD(P)/FAD-dependent oxidoreductase</fullName>
    </submittedName>
</protein>
<dbReference type="Gene3D" id="3.90.660.50">
    <property type="match status" value="1"/>
</dbReference>
<organism evidence="2 3">
    <name type="scientific">Cryobacterium algoricola</name>
    <dbReference type="NCBI Taxonomy" id="1259183"/>
    <lineage>
        <taxon>Bacteria</taxon>
        <taxon>Bacillati</taxon>
        <taxon>Actinomycetota</taxon>
        <taxon>Actinomycetes</taxon>
        <taxon>Micrococcales</taxon>
        <taxon>Microbacteriaceae</taxon>
        <taxon>Cryobacterium</taxon>
    </lineage>
</organism>
<dbReference type="Proteomes" id="UP000297608">
    <property type="component" value="Unassembled WGS sequence"/>
</dbReference>
<dbReference type="EMBL" id="SOFG01000009">
    <property type="protein sequence ID" value="TFB88268.1"/>
    <property type="molecule type" value="Genomic_DNA"/>
</dbReference>
<evidence type="ECO:0000313" key="2">
    <source>
        <dbReference type="EMBL" id="TFB88268.1"/>
    </source>
</evidence>
<comment type="caution">
    <text evidence="2">The sequence shown here is derived from an EMBL/GenBank/DDBJ whole genome shotgun (WGS) entry which is preliminary data.</text>
</comment>
<dbReference type="Pfam" id="PF13450">
    <property type="entry name" value="NAD_binding_8"/>
    <property type="match status" value="1"/>
</dbReference>
<proteinExistence type="predicted"/>
<accession>A0ABY2IEE1</accession>
<keyword evidence="3" id="KW-1185">Reference proteome</keyword>
<feature type="compositionally biased region" description="Basic and acidic residues" evidence="1">
    <location>
        <begin position="494"/>
        <end position="510"/>
    </location>
</feature>
<dbReference type="InterPro" id="IPR036188">
    <property type="entry name" value="FAD/NAD-bd_sf"/>
</dbReference>
<dbReference type="PANTHER" id="PTHR10668:SF105">
    <property type="entry name" value="DEHYDROGENASE-RELATED"/>
    <property type="match status" value="1"/>
</dbReference>
<dbReference type="SUPFAM" id="SSF51905">
    <property type="entry name" value="FAD/NAD(P)-binding domain"/>
    <property type="match status" value="1"/>
</dbReference>
<sequence>MSAQRGAPEVDAIVVGSGPNGLAAAVTLARAGLSVRVYEKNASVGGGAATAELTLPGFHHDVCSAVHPLALASEFFQRFGLADRIDLVVPEVSYGHPLPGGTAGLAYRSLTRTAAELGKDGPAWNRLFAPLVAHADRVAEFTGAQLLRLPRHPATALRFGLRSLEQGSPLWNLRFSGETAPALLTGVSAHTIRALPSIATAGAGLTLATYAHAGGWPIPVGGSGAIVTALVDDLLAHGGEIVTSTEVRRLSDLPTARVVMLDLTPRALLRLAEGELPAAYARRLRAFRYGNGVAKVDFALSDPVPWRAAGLRAAGTVHVGGTRAQIRRAENTVARGQHAEEPYVLVSQPSGIDPSRAPAGRHTLWAYTHVPCGSNIDQTEAIVRQIERFAPGFRDTILAKASRTATELEQHNPNYVSGDISAGEVSMSQLLRRPVLSPDPWRTPVAGVYLCSSSTPPGPGVHGLAGWHAALSALRHDLGVHTAPGLSPVAPRQTDQERTDRHERTRHEPNQEQETLWP</sequence>
<evidence type="ECO:0000313" key="3">
    <source>
        <dbReference type="Proteomes" id="UP000297608"/>
    </source>
</evidence>